<evidence type="ECO:0000313" key="1">
    <source>
        <dbReference type="EMBL" id="KAF2532001.1"/>
    </source>
</evidence>
<name>A0A8S9FFF8_BRACR</name>
<comment type="caution">
    <text evidence="1">The sequence shown here is derived from an EMBL/GenBank/DDBJ whole genome shotgun (WGS) entry which is preliminary data.</text>
</comment>
<dbReference type="AlphaFoldDB" id="A0A8S9FFF8"/>
<sequence length="86" mass="9434">MACVRAEDSFKLKIHLISVDSWLRAVKMAHTTEEKTSPDTPVGGRQVQCAEASRAEMKDEHDVEIKGKAGPCREVSAAAAYPDFTE</sequence>
<protein>
    <submittedName>
        <fullName evidence="1">Uncharacterized protein</fullName>
    </submittedName>
</protein>
<gene>
    <name evidence="1" type="ORF">F2Q70_00030156</name>
</gene>
<dbReference type="EMBL" id="QGKY02002305">
    <property type="protein sequence ID" value="KAF2532001.1"/>
    <property type="molecule type" value="Genomic_DNA"/>
</dbReference>
<proteinExistence type="predicted"/>
<organism evidence="1">
    <name type="scientific">Brassica cretica</name>
    <name type="common">Mustard</name>
    <dbReference type="NCBI Taxonomy" id="69181"/>
    <lineage>
        <taxon>Eukaryota</taxon>
        <taxon>Viridiplantae</taxon>
        <taxon>Streptophyta</taxon>
        <taxon>Embryophyta</taxon>
        <taxon>Tracheophyta</taxon>
        <taxon>Spermatophyta</taxon>
        <taxon>Magnoliopsida</taxon>
        <taxon>eudicotyledons</taxon>
        <taxon>Gunneridae</taxon>
        <taxon>Pentapetalae</taxon>
        <taxon>rosids</taxon>
        <taxon>malvids</taxon>
        <taxon>Brassicales</taxon>
        <taxon>Brassicaceae</taxon>
        <taxon>Brassiceae</taxon>
        <taxon>Brassica</taxon>
    </lineage>
</organism>
<accession>A0A8S9FFF8</accession>
<reference evidence="1" key="1">
    <citation type="submission" date="2019-12" db="EMBL/GenBank/DDBJ databases">
        <title>Genome sequencing and annotation of Brassica cretica.</title>
        <authorList>
            <person name="Studholme D.J."/>
            <person name="Sarris P.F."/>
        </authorList>
    </citation>
    <scope>NUCLEOTIDE SEQUENCE</scope>
    <source>
        <strain evidence="1">PFS-102/07</strain>
        <tissue evidence="1">Leaf</tissue>
    </source>
</reference>